<dbReference type="InterPro" id="IPR012902">
    <property type="entry name" value="N_methyl_site"/>
</dbReference>
<organism evidence="2 3">
    <name type="scientific">Novipirellula galeiformis</name>
    <dbReference type="NCBI Taxonomy" id="2528004"/>
    <lineage>
        <taxon>Bacteria</taxon>
        <taxon>Pseudomonadati</taxon>
        <taxon>Planctomycetota</taxon>
        <taxon>Planctomycetia</taxon>
        <taxon>Pirellulales</taxon>
        <taxon>Pirellulaceae</taxon>
        <taxon>Novipirellula</taxon>
    </lineage>
</organism>
<protein>
    <recommendedName>
        <fullName evidence="1">DUF1559 domain-containing protein</fullName>
    </recommendedName>
</protein>
<dbReference type="InterPro" id="IPR011453">
    <property type="entry name" value="DUF1559"/>
</dbReference>
<dbReference type="InterPro" id="IPR027558">
    <property type="entry name" value="Pre_pil_HX9DG_C"/>
</dbReference>
<dbReference type="NCBIfam" id="TIGR02532">
    <property type="entry name" value="IV_pilin_GFxxxE"/>
    <property type="match status" value="1"/>
</dbReference>
<keyword evidence="3" id="KW-1185">Reference proteome</keyword>
<dbReference type="InterPro" id="IPR045584">
    <property type="entry name" value="Pilin-like"/>
</dbReference>
<feature type="domain" description="DUF1559" evidence="1">
    <location>
        <begin position="36"/>
        <end position="280"/>
    </location>
</feature>
<dbReference type="RefSeq" id="WP_146593010.1">
    <property type="nucleotide sequence ID" value="NZ_SJPT01000001.1"/>
</dbReference>
<evidence type="ECO:0000313" key="2">
    <source>
        <dbReference type="EMBL" id="TWU26709.1"/>
    </source>
</evidence>
<dbReference type="Pfam" id="PF07963">
    <property type="entry name" value="N_methyl"/>
    <property type="match status" value="1"/>
</dbReference>
<dbReference type="PANTHER" id="PTHR30093">
    <property type="entry name" value="GENERAL SECRETION PATHWAY PROTEIN G"/>
    <property type="match status" value="1"/>
</dbReference>
<comment type="caution">
    <text evidence="2">The sequence shown here is derived from an EMBL/GenBank/DDBJ whole genome shotgun (WGS) entry which is preliminary data.</text>
</comment>
<gene>
    <name evidence="2" type="ORF">Pla52o_05620</name>
</gene>
<dbReference type="SUPFAM" id="SSF54523">
    <property type="entry name" value="Pili subunits"/>
    <property type="match status" value="1"/>
</dbReference>
<dbReference type="PANTHER" id="PTHR30093:SF2">
    <property type="entry name" value="TYPE II SECRETION SYSTEM PROTEIN H"/>
    <property type="match status" value="1"/>
</dbReference>
<dbReference type="Gene3D" id="3.30.700.10">
    <property type="entry name" value="Glycoprotein, Type 4 Pilin"/>
    <property type="match status" value="1"/>
</dbReference>
<name>A0A5C6CVG7_9BACT</name>
<reference evidence="2 3" key="1">
    <citation type="submission" date="2019-02" db="EMBL/GenBank/DDBJ databases">
        <title>Deep-cultivation of Planctomycetes and their phenomic and genomic characterization uncovers novel biology.</title>
        <authorList>
            <person name="Wiegand S."/>
            <person name="Jogler M."/>
            <person name="Boedeker C."/>
            <person name="Pinto D."/>
            <person name="Vollmers J."/>
            <person name="Rivas-Marin E."/>
            <person name="Kohn T."/>
            <person name="Peeters S.H."/>
            <person name="Heuer A."/>
            <person name="Rast P."/>
            <person name="Oberbeckmann S."/>
            <person name="Bunk B."/>
            <person name="Jeske O."/>
            <person name="Meyerdierks A."/>
            <person name="Storesund J.E."/>
            <person name="Kallscheuer N."/>
            <person name="Luecker S."/>
            <person name="Lage O.M."/>
            <person name="Pohl T."/>
            <person name="Merkel B.J."/>
            <person name="Hornburger P."/>
            <person name="Mueller R.-W."/>
            <person name="Bruemmer F."/>
            <person name="Labrenz M."/>
            <person name="Spormann A.M."/>
            <person name="Op Den Camp H."/>
            <person name="Overmann J."/>
            <person name="Amann R."/>
            <person name="Jetten M.S.M."/>
            <person name="Mascher T."/>
            <person name="Medema M.H."/>
            <person name="Devos D.P."/>
            <person name="Kaster A.-K."/>
            <person name="Ovreas L."/>
            <person name="Rohde M."/>
            <person name="Galperin M.Y."/>
            <person name="Jogler C."/>
        </authorList>
    </citation>
    <scope>NUCLEOTIDE SEQUENCE [LARGE SCALE GENOMIC DNA]</scope>
    <source>
        <strain evidence="2 3">Pla52o</strain>
    </source>
</reference>
<evidence type="ECO:0000313" key="3">
    <source>
        <dbReference type="Proteomes" id="UP000316304"/>
    </source>
</evidence>
<proteinExistence type="predicted"/>
<dbReference type="AlphaFoldDB" id="A0A5C6CVG7"/>
<evidence type="ECO:0000259" key="1">
    <source>
        <dbReference type="Pfam" id="PF07596"/>
    </source>
</evidence>
<sequence length="298" mass="32705">MNRYRANRNDGFTLVELLVVIAIIGVLVGLLLPAVQAAREAARRMQCSNNFKQIGLALHNYHDSLNALPYSFVTQNRVGWGAMILPYLEQNTMFDQMKNHLAFDGNSTTNYWVGVQSGSPLAANANDIDARQGIAAYNCPSDPMGEINTEMSNYGKSNYVGARTACYFSSPTATTCSDQYAAMPLSTDIPTARKFRDFVDGLSNTLIITERTTQGSPLGALWMGSYDAEGARVWTRIYRQAADYVINNNFPWTTSSVHPGGAQHLFSDGSVHFLTDSINVKTWAALGTVNSGEVIEPY</sequence>
<dbReference type="Proteomes" id="UP000316304">
    <property type="component" value="Unassembled WGS sequence"/>
</dbReference>
<dbReference type="OrthoDB" id="247601at2"/>
<dbReference type="EMBL" id="SJPT01000001">
    <property type="protein sequence ID" value="TWU26709.1"/>
    <property type="molecule type" value="Genomic_DNA"/>
</dbReference>
<dbReference type="Pfam" id="PF07596">
    <property type="entry name" value="SBP_bac_10"/>
    <property type="match status" value="1"/>
</dbReference>
<dbReference type="NCBIfam" id="TIGR04294">
    <property type="entry name" value="pre_pil_HX9DG"/>
    <property type="match status" value="1"/>
</dbReference>
<accession>A0A5C6CVG7</accession>